<dbReference type="PANTHER" id="PTHR33371">
    <property type="entry name" value="INTERMEMBRANE PHOSPHOLIPID TRANSPORT SYSTEM BINDING PROTEIN MLAD-RELATED"/>
    <property type="match status" value="1"/>
</dbReference>
<dbReference type="Proteomes" id="UP001324634">
    <property type="component" value="Chromosome"/>
</dbReference>
<dbReference type="EMBL" id="CP139487">
    <property type="protein sequence ID" value="WPU64929.1"/>
    <property type="molecule type" value="Genomic_DNA"/>
</dbReference>
<dbReference type="InterPro" id="IPR003399">
    <property type="entry name" value="Mce/MlaD"/>
</dbReference>
<dbReference type="PANTHER" id="PTHR33371:SF4">
    <property type="entry name" value="INTERMEMBRANE PHOSPHOLIPID TRANSPORT SYSTEM BINDING PROTEIN MLAD"/>
    <property type="match status" value="1"/>
</dbReference>
<feature type="transmembrane region" description="Helical" evidence="1">
    <location>
        <begin position="12"/>
        <end position="33"/>
    </location>
</feature>
<evidence type="ECO:0000313" key="4">
    <source>
        <dbReference type="Proteomes" id="UP001324634"/>
    </source>
</evidence>
<evidence type="ECO:0000313" key="3">
    <source>
        <dbReference type="EMBL" id="WPU64929.1"/>
    </source>
</evidence>
<keyword evidence="1" id="KW-0812">Transmembrane</keyword>
<dbReference type="RefSeq" id="WP_321394671.1">
    <property type="nucleotide sequence ID" value="NZ_CP139487.1"/>
</dbReference>
<proteinExistence type="predicted"/>
<dbReference type="Pfam" id="PF02470">
    <property type="entry name" value="MlaD"/>
    <property type="match status" value="1"/>
</dbReference>
<name>A0AAX4HPN7_9BACT</name>
<protein>
    <submittedName>
        <fullName evidence="3">MlaD family protein</fullName>
    </submittedName>
</protein>
<keyword evidence="1" id="KW-0472">Membrane</keyword>
<accession>A0AAX4HPN7</accession>
<reference evidence="3 4" key="1">
    <citation type="submission" date="2023-11" db="EMBL/GenBank/DDBJ databases">
        <title>Peredibacter starrii A3.12.</title>
        <authorList>
            <person name="Mitchell R.J."/>
        </authorList>
    </citation>
    <scope>NUCLEOTIDE SEQUENCE [LARGE SCALE GENOMIC DNA]</scope>
    <source>
        <strain evidence="3 4">A3.12</strain>
    </source>
</reference>
<gene>
    <name evidence="3" type="ORF">SOO65_19725</name>
</gene>
<organism evidence="3 4">
    <name type="scientific">Peredibacter starrii</name>
    <dbReference type="NCBI Taxonomy" id="28202"/>
    <lineage>
        <taxon>Bacteria</taxon>
        <taxon>Pseudomonadati</taxon>
        <taxon>Bdellovibrionota</taxon>
        <taxon>Bacteriovoracia</taxon>
        <taxon>Bacteriovoracales</taxon>
        <taxon>Bacteriovoracaceae</taxon>
        <taxon>Peredibacter</taxon>
    </lineage>
</organism>
<evidence type="ECO:0000256" key="1">
    <source>
        <dbReference type="SAM" id="Phobius"/>
    </source>
</evidence>
<keyword evidence="4" id="KW-1185">Reference proteome</keyword>
<sequence length="282" mass="31315">MRVRKKDQSNLVKVGLFIAGLTVVLMIMIMSIGKENSVFDKKVDIRALVGNVSALKQGSYVELKGIRIGTVSSINIVSEDEVEIVMTILDREAQWIKKDSKISISTAGLVGDKYVEIYNGTKEAPKFDPEKDVLISEDMTDIKKILNKGETIANTTAKIMTKLDHILEKLGEGETIVDTMKTLNRASHNLETVTRDLKDAKMGQMVTNVNASMGNINKSTASLSRILDRVEKGPGTVNSLIYDESVHDDLRALLGGAQRNKVIKYFIRESIKNSERKQVPYN</sequence>
<dbReference type="InterPro" id="IPR052336">
    <property type="entry name" value="MlaD_Phospholipid_Transporter"/>
</dbReference>
<evidence type="ECO:0000259" key="2">
    <source>
        <dbReference type="Pfam" id="PF02470"/>
    </source>
</evidence>
<dbReference type="AlphaFoldDB" id="A0AAX4HPN7"/>
<dbReference type="KEGG" id="psti:SOO65_19725"/>
<keyword evidence="1" id="KW-1133">Transmembrane helix</keyword>
<feature type="domain" description="Mce/MlaD" evidence="2">
    <location>
        <begin position="42"/>
        <end position="118"/>
    </location>
</feature>